<dbReference type="OrthoDB" id="192887at2759"/>
<keyword evidence="2" id="KW-1185">Reference proteome</keyword>
<reference evidence="1 2" key="1">
    <citation type="submission" date="2020-09" db="EMBL/GenBank/DDBJ databases">
        <title>De no assembly of potato wild relative species, Solanum commersonii.</title>
        <authorList>
            <person name="Cho K."/>
        </authorList>
    </citation>
    <scope>NUCLEOTIDE SEQUENCE [LARGE SCALE GENOMIC DNA]</scope>
    <source>
        <strain evidence="1">LZ3.2</strain>
        <tissue evidence="1">Leaf</tissue>
    </source>
</reference>
<accession>A0A9J5WUF4</accession>
<organism evidence="1 2">
    <name type="scientific">Solanum commersonii</name>
    <name type="common">Commerson's wild potato</name>
    <name type="synonym">Commerson's nightshade</name>
    <dbReference type="NCBI Taxonomy" id="4109"/>
    <lineage>
        <taxon>Eukaryota</taxon>
        <taxon>Viridiplantae</taxon>
        <taxon>Streptophyta</taxon>
        <taxon>Embryophyta</taxon>
        <taxon>Tracheophyta</taxon>
        <taxon>Spermatophyta</taxon>
        <taxon>Magnoliopsida</taxon>
        <taxon>eudicotyledons</taxon>
        <taxon>Gunneridae</taxon>
        <taxon>Pentapetalae</taxon>
        <taxon>asterids</taxon>
        <taxon>lamiids</taxon>
        <taxon>Solanales</taxon>
        <taxon>Solanaceae</taxon>
        <taxon>Solanoideae</taxon>
        <taxon>Solaneae</taxon>
        <taxon>Solanum</taxon>
    </lineage>
</organism>
<sequence>MDTENIENSVEIKGIPTRNGTYVEYNVVGNFFEVTSKYVPPIQPVGRGAYGIVWYFTHP</sequence>
<comment type="caution">
    <text evidence="1">The sequence shown here is derived from an EMBL/GenBank/DDBJ whole genome shotgun (WGS) entry which is preliminary data.</text>
</comment>
<dbReference type="EMBL" id="JACXVP010000011">
    <property type="protein sequence ID" value="KAG5578574.1"/>
    <property type="molecule type" value="Genomic_DNA"/>
</dbReference>
<evidence type="ECO:0000313" key="2">
    <source>
        <dbReference type="Proteomes" id="UP000824120"/>
    </source>
</evidence>
<dbReference type="AlphaFoldDB" id="A0A9J5WUF4"/>
<dbReference type="Gene3D" id="3.30.200.20">
    <property type="entry name" value="Phosphorylase Kinase, domain 1"/>
    <property type="match status" value="1"/>
</dbReference>
<dbReference type="Proteomes" id="UP000824120">
    <property type="component" value="Chromosome 11"/>
</dbReference>
<gene>
    <name evidence="1" type="ORF">H5410_058708</name>
</gene>
<protein>
    <submittedName>
        <fullName evidence="1">Uncharacterized protein</fullName>
    </submittedName>
</protein>
<evidence type="ECO:0000313" key="1">
    <source>
        <dbReference type="EMBL" id="KAG5578574.1"/>
    </source>
</evidence>
<proteinExistence type="predicted"/>
<name>A0A9J5WUF4_SOLCO</name>